<keyword evidence="3" id="KW-1185">Reference proteome</keyword>
<evidence type="ECO:0000313" key="3">
    <source>
        <dbReference type="Proteomes" id="UP000007254"/>
    </source>
</evidence>
<dbReference type="RefSeq" id="WP_014625011.1">
    <property type="nucleotide sequence ID" value="NC_017583.1"/>
</dbReference>
<dbReference type="AlphaFoldDB" id="G0G9Y8"/>
<evidence type="ECO:0000256" key="1">
    <source>
        <dbReference type="SAM" id="Phobius"/>
    </source>
</evidence>
<accession>G0G9Y8</accession>
<keyword evidence="1" id="KW-0812">Transmembrane</keyword>
<feature type="transmembrane region" description="Helical" evidence="1">
    <location>
        <begin position="44"/>
        <end position="61"/>
    </location>
</feature>
<gene>
    <name evidence="2" type="ordered locus">Spith_1412</name>
</gene>
<protein>
    <submittedName>
        <fullName evidence="2">Uncharacterized protein</fullName>
    </submittedName>
</protein>
<dbReference type="STRING" id="869211.Spith_1412"/>
<keyword evidence="1" id="KW-1133">Transmembrane helix</keyword>
<feature type="transmembrane region" description="Helical" evidence="1">
    <location>
        <begin position="68"/>
        <end position="92"/>
    </location>
</feature>
<dbReference type="EMBL" id="CP002903">
    <property type="protein sequence ID" value="AEJ61676.1"/>
    <property type="molecule type" value="Genomic_DNA"/>
</dbReference>
<name>G0G9Y8_WINT7</name>
<feature type="transmembrane region" description="Helical" evidence="1">
    <location>
        <begin position="122"/>
        <end position="142"/>
    </location>
</feature>
<dbReference type="HOGENOM" id="CLU_154627_0_0_12"/>
<keyword evidence="1" id="KW-0472">Membrane</keyword>
<reference evidence="2 3" key="1">
    <citation type="submission" date="2011-06" db="EMBL/GenBank/DDBJ databases">
        <title>The complete genome of Spirochaeta thermophila DSM 6578.</title>
        <authorList>
            <consortium name="US DOE Joint Genome Institute (JGI-PGF)"/>
            <person name="Lucas S."/>
            <person name="Lapidus A."/>
            <person name="Bruce D."/>
            <person name="Goodwin L."/>
            <person name="Pitluck S."/>
            <person name="Peters L."/>
            <person name="Kyrpides N."/>
            <person name="Mavromatis K."/>
            <person name="Ivanova N."/>
            <person name="Mikailova N."/>
            <person name="Pagani I."/>
            <person name="Chertkov O."/>
            <person name="Detter J.C."/>
            <person name="Tapia R."/>
            <person name="Han C."/>
            <person name="Land M."/>
            <person name="Hauser L."/>
            <person name="Markowitz V."/>
            <person name="Cheng J.-F."/>
            <person name="Hugenholtz P."/>
            <person name="Woyke T."/>
            <person name="Wu D."/>
            <person name="Spring S."/>
            <person name="Merkhoffer B."/>
            <person name="Schneider S."/>
            <person name="Klenk H.-P."/>
            <person name="Eisen J.A."/>
        </authorList>
    </citation>
    <scope>NUCLEOTIDE SEQUENCE [LARGE SCALE GENOMIC DNA]</scope>
    <source>
        <strain evidence="3">ATCC 700085 / DSM 6578 / Z-1203</strain>
    </source>
</reference>
<dbReference type="OrthoDB" id="360935at2"/>
<evidence type="ECO:0000313" key="2">
    <source>
        <dbReference type="EMBL" id="AEJ61676.1"/>
    </source>
</evidence>
<dbReference type="Proteomes" id="UP000007254">
    <property type="component" value="Chromosome"/>
</dbReference>
<organism evidence="2 3">
    <name type="scientific">Winmispira thermophila (strain ATCC 700085 / DSM 6578 / Z-1203)</name>
    <name type="common">Spirochaeta thermophila</name>
    <dbReference type="NCBI Taxonomy" id="869211"/>
    <lineage>
        <taxon>Bacteria</taxon>
        <taxon>Pseudomonadati</taxon>
        <taxon>Spirochaetota</taxon>
        <taxon>Spirochaetia</taxon>
        <taxon>Winmispirales</taxon>
        <taxon>Winmispiraceae</taxon>
        <taxon>Winmispira</taxon>
    </lineage>
</organism>
<sequence>MLQFYALSVLTNFMSGIILAQETFSERTGITALFNPEVLRSKTFLLVWGVLTAVTGVFKILSVTEGDVIIVGDLLPAIAGLASGTALLLMFYRERRTPSEGAEVGSDAVDRIDALLSQNKTLVGVLSVVAALLHFLFPRVLFL</sequence>
<dbReference type="KEGG" id="stq:Spith_1412"/>
<proteinExistence type="predicted"/>